<keyword evidence="9" id="KW-1185">Reference proteome</keyword>
<dbReference type="NCBIfam" id="TIGR02937">
    <property type="entry name" value="sigma70-ECF"/>
    <property type="match status" value="1"/>
</dbReference>
<evidence type="ECO:0000256" key="1">
    <source>
        <dbReference type="ARBA" id="ARBA00010641"/>
    </source>
</evidence>
<dbReference type="InterPro" id="IPR014284">
    <property type="entry name" value="RNA_pol_sigma-70_dom"/>
</dbReference>
<dbReference type="PANTHER" id="PTHR43133">
    <property type="entry name" value="RNA POLYMERASE ECF-TYPE SIGMA FACTO"/>
    <property type="match status" value="1"/>
</dbReference>
<dbReference type="InterPro" id="IPR039425">
    <property type="entry name" value="RNA_pol_sigma-70-like"/>
</dbReference>
<keyword evidence="5" id="KW-0804">Transcription</keyword>
<dbReference type="InterPro" id="IPR007627">
    <property type="entry name" value="RNA_pol_sigma70_r2"/>
</dbReference>
<dbReference type="SUPFAM" id="SSF88659">
    <property type="entry name" value="Sigma3 and sigma4 domains of RNA polymerase sigma factors"/>
    <property type="match status" value="1"/>
</dbReference>
<organism evidence="8 9">
    <name type="scientific">Kribbella deserti</name>
    <dbReference type="NCBI Taxonomy" id="1926257"/>
    <lineage>
        <taxon>Bacteria</taxon>
        <taxon>Bacillati</taxon>
        <taxon>Actinomycetota</taxon>
        <taxon>Actinomycetes</taxon>
        <taxon>Propionibacteriales</taxon>
        <taxon>Kribbellaceae</taxon>
        <taxon>Kribbella</taxon>
    </lineage>
</organism>
<evidence type="ECO:0000259" key="7">
    <source>
        <dbReference type="Pfam" id="PF08281"/>
    </source>
</evidence>
<reference evidence="8 9" key="1">
    <citation type="submission" date="2024-09" db="EMBL/GenBank/DDBJ databases">
        <authorList>
            <person name="Sun Q."/>
            <person name="Mori K."/>
        </authorList>
    </citation>
    <scope>NUCLEOTIDE SEQUENCE [LARGE SCALE GENOMIC DNA]</scope>
    <source>
        <strain evidence="8 9">CGMCC 1.15906</strain>
    </source>
</reference>
<dbReference type="InterPro" id="IPR013324">
    <property type="entry name" value="RNA_pol_sigma_r3/r4-like"/>
</dbReference>
<proteinExistence type="inferred from homology"/>
<accession>A0ABV6QRQ5</accession>
<evidence type="ECO:0000313" key="8">
    <source>
        <dbReference type="EMBL" id="MFC0627316.1"/>
    </source>
</evidence>
<dbReference type="Proteomes" id="UP001589890">
    <property type="component" value="Unassembled WGS sequence"/>
</dbReference>
<dbReference type="Pfam" id="PF08281">
    <property type="entry name" value="Sigma70_r4_2"/>
    <property type="match status" value="1"/>
</dbReference>
<evidence type="ECO:0000313" key="9">
    <source>
        <dbReference type="Proteomes" id="UP001589890"/>
    </source>
</evidence>
<dbReference type="InterPro" id="IPR013249">
    <property type="entry name" value="RNA_pol_sigma70_r4_t2"/>
</dbReference>
<dbReference type="InterPro" id="IPR013325">
    <property type="entry name" value="RNA_pol_sigma_r2"/>
</dbReference>
<protein>
    <submittedName>
        <fullName evidence="8">RNA polymerase sigma factor</fullName>
    </submittedName>
</protein>
<gene>
    <name evidence="8" type="ORF">ACFFGN_24795</name>
</gene>
<dbReference type="Gene3D" id="1.10.10.10">
    <property type="entry name" value="Winged helix-like DNA-binding domain superfamily/Winged helix DNA-binding domain"/>
    <property type="match status" value="1"/>
</dbReference>
<evidence type="ECO:0000256" key="2">
    <source>
        <dbReference type="ARBA" id="ARBA00023015"/>
    </source>
</evidence>
<evidence type="ECO:0000256" key="3">
    <source>
        <dbReference type="ARBA" id="ARBA00023082"/>
    </source>
</evidence>
<evidence type="ECO:0000256" key="4">
    <source>
        <dbReference type="ARBA" id="ARBA00023125"/>
    </source>
</evidence>
<feature type="domain" description="RNA polymerase sigma factor 70 region 4 type 2" evidence="7">
    <location>
        <begin position="103"/>
        <end position="154"/>
    </location>
</feature>
<keyword evidence="4" id="KW-0238">DNA-binding</keyword>
<dbReference type="RefSeq" id="WP_380051837.1">
    <property type="nucleotide sequence ID" value="NZ_JBHLTC010000032.1"/>
</dbReference>
<dbReference type="EMBL" id="JBHLTC010000032">
    <property type="protein sequence ID" value="MFC0627316.1"/>
    <property type="molecule type" value="Genomic_DNA"/>
</dbReference>
<comment type="caution">
    <text evidence="8">The sequence shown here is derived from an EMBL/GenBank/DDBJ whole genome shotgun (WGS) entry which is preliminary data.</text>
</comment>
<sequence length="171" mass="19147">MSGQQERVREIYDGCYRRLVGQLFAICGSLSEAEDAVQEAFVRAVEKPRRFAQVDNPEAWLRTVALNVVRTRYRRASRFRGRLAEAMPPPVTELPGLSADHVALVAGLRQLPYEQREAITLHHVADLPVREIAGMLGVPEGTIKARLARGRSRLAPLVHEFADDAEEVDHV</sequence>
<keyword evidence="2" id="KW-0805">Transcription regulation</keyword>
<dbReference type="Pfam" id="PF04542">
    <property type="entry name" value="Sigma70_r2"/>
    <property type="match status" value="1"/>
</dbReference>
<evidence type="ECO:0000256" key="5">
    <source>
        <dbReference type="ARBA" id="ARBA00023163"/>
    </source>
</evidence>
<name>A0ABV6QRQ5_9ACTN</name>
<evidence type="ECO:0000259" key="6">
    <source>
        <dbReference type="Pfam" id="PF04542"/>
    </source>
</evidence>
<dbReference type="InterPro" id="IPR036388">
    <property type="entry name" value="WH-like_DNA-bd_sf"/>
</dbReference>
<feature type="domain" description="RNA polymerase sigma-70 region 2" evidence="6">
    <location>
        <begin position="12"/>
        <end position="78"/>
    </location>
</feature>
<dbReference type="Gene3D" id="1.10.1740.10">
    <property type="match status" value="1"/>
</dbReference>
<dbReference type="CDD" id="cd06171">
    <property type="entry name" value="Sigma70_r4"/>
    <property type="match status" value="1"/>
</dbReference>
<keyword evidence="3" id="KW-0731">Sigma factor</keyword>
<dbReference type="SUPFAM" id="SSF88946">
    <property type="entry name" value="Sigma2 domain of RNA polymerase sigma factors"/>
    <property type="match status" value="1"/>
</dbReference>
<dbReference type="PANTHER" id="PTHR43133:SF50">
    <property type="entry name" value="ECF RNA POLYMERASE SIGMA FACTOR SIGM"/>
    <property type="match status" value="1"/>
</dbReference>
<comment type="similarity">
    <text evidence="1">Belongs to the sigma-70 factor family. ECF subfamily.</text>
</comment>